<dbReference type="InterPro" id="IPR001209">
    <property type="entry name" value="Ribosomal_uS14"/>
</dbReference>
<evidence type="ECO:0000256" key="7">
    <source>
        <dbReference type="ARBA" id="ARBA00035167"/>
    </source>
</evidence>
<keyword evidence="4" id="KW-0694">RNA-binding</keyword>
<dbReference type="EMBL" id="JAAZBX010000004">
    <property type="protein sequence ID" value="NLD25344.1"/>
    <property type="molecule type" value="Genomic_DNA"/>
</dbReference>
<dbReference type="InterPro" id="IPR023053">
    <property type="entry name" value="Ribosomal_uS14_bact"/>
</dbReference>
<accession>A0A847D0U2</accession>
<dbReference type="GO" id="GO:0003735">
    <property type="term" value="F:structural constituent of ribosome"/>
    <property type="evidence" value="ECO:0007669"/>
    <property type="project" value="InterPro"/>
</dbReference>
<reference evidence="8 9" key="1">
    <citation type="journal article" date="2020" name="Biotechnol. Biofuels">
        <title>New insights from the biogas microbiome by comprehensive genome-resolved metagenomics of nearly 1600 species originating from multiple anaerobic digesters.</title>
        <authorList>
            <person name="Campanaro S."/>
            <person name="Treu L."/>
            <person name="Rodriguez-R L.M."/>
            <person name="Kovalovszki A."/>
            <person name="Ziels R.M."/>
            <person name="Maus I."/>
            <person name="Zhu X."/>
            <person name="Kougias P.G."/>
            <person name="Basile A."/>
            <person name="Luo G."/>
            <person name="Schluter A."/>
            <person name="Konstantinidis K.T."/>
            <person name="Angelidaki I."/>
        </authorList>
    </citation>
    <scope>NUCLEOTIDE SEQUENCE [LARGE SCALE GENOMIC DNA]</scope>
    <source>
        <strain evidence="8">AS06rmzACSIP_65</strain>
    </source>
</reference>
<name>A0A847D0U2_9BACT</name>
<keyword evidence="1" id="KW-0479">Metal-binding</keyword>
<evidence type="ECO:0000256" key="2">
    <source>
        <dbReference type="ARBA" id="ARBA00022730"/>
    </source>
</evidence>
<dbReference type="GO" id="GO:0019843">
    <property type="term" value="F:rRNA binding"/>
    <property type="evidence" value="ECO:0007669"/>
    <property type="project" value="UniProtKB-KW"/>
</dbReference>
<keyword evidence="2" id="KW-0699">rRNA-binding</keyword>
<organism evidence="8 9">
    <name type="scientific">Candidatus Dojkabacteria bacterium</name>
    <dbReference type="NCBI Taxonomy" id="2099670"/>
    <lineage>
        <taxon>Bacteria</taxon>
        <taxon>Candidatus Dojkabacteria</taxon>
    </lineage>
</organism>
<comment type="caution">
    <text evidence="8">The sequence shown here is derived from an EMBL/GenBank/DDBJ whole genome shotgun (WGS) entry which is preliminary data.</text>
</comment>
<dbReference type="InterPro" id="IPR043140">
    <property type="entry name" value="Ribosomal_uS14_sf"/>
</dbReference>
<dbReference type="AlphaFoldDB" id="A0A847D0U2"/>
<evidence type="ECO:0000256" key="1">
    <source>
        <dbReference type="ARBA" id="ARBA00022723"/>
    </source>
</evidence>
<sequence length="64" mass="7478">MSTEAKEYKARKLKETSKYSSRVYNRCELCGRARGYIRHYGLCRICFKKLASEGKIPGVKKSIW</sequence>
<gene>
    <name evidence="8" type="ORF">GX656_01740</name>
</gene>
<evidence type="ECO:0000256" key="3">
    <source>
        <dbReference type="ARBA" id="ARBA00022833"/>
    </source>
</evidence>
<proteinExistence type="predicted"/>
<dbReference type="GO" id="GO:0015935">
    <property type="term" value="C:small ribosomal subunit"/>
    <property type="evidence" value="ECO:0007669"/>
    <property type="project" value="TreeGrafter"/>
</dbReference>
<evidence type="ECO:0000256" key="4">
    <source>
        <dbReference type="ARBA" id="ARBA00022884"/>
    </source>
</evidence>
<evidence type="ECO:0000313" key="9">
    <source>
        <dbReference type="Proteomes" id="UP000545876"/>
    </source>
</evidence>
<evidence type="ECO:0000313" key="8">
    <source>
        <dbReference type="EMBL" id="NLD25344.1"/>
    </source>
</evidence>
<evidence type="ECO:0000256" key="5">
    <source>
        <dbReference type="ARBA" id="ARBA00022980"/>
    </source>
</evidence>
<dbReference type="GO" id="GO:0046872">
    <property type="term" value="F:metal ion binding"/>
    <property type="evidence" value="ECO:0007669"/>
    <property type="project" value="UniProtKB-KW"/>
</dbReference>
<evidence type="ECO:0000256" key="6">
    <source>
        <dbReference type="ARBA" id="ARBA00023274"/>
    </source>
</evidence>
<dbReference type="NCBIfam" id="NF005974">
    <property type="entry name" value="PRK08061.1"/>
    <property type="match status" value="1"/>
</dbReference>
<dbReference type="PANTHER" id="PTHR19836">
    <property type="entry name" value="30S RIBOSOMAL PROTEIN S14"/>
    <property type="match status" value="1"/>
</dbReference>
<dbReference type="GO" id="GO:0006412">
    <property type="term" value="P:translation"/>
    <property type="evidence" value="ECO:0007669"/>
    <property type="project" value="InterPro"/>
</dbReference>
<dbReference type="PANTHER" id="PTHR19836:SF19">
    <property type="entry name" value="SMALL RIBOSOMAL SUBUNIT PROTEIN US14M"/>
    <property type="match status" value="1"/>
</dbReference>
<keyword evidence="3" id="KW-0862">Zinc</keyword>
<dbReference type="GO" id="GO:0005737">
    <property type="term" value="C:cytoplasm"/>
    <property type="evidence" value="ECO:0007669"/>
    <property type="project" value="UniProtKB-ARBA"/>
</dbReference>
<protein>
    <recommendedName>
        <fullName evidence="7">Small ribosomal subunit protein uS14</fullName>
    </recommendedName>
</protein>
<dbReference type="Proteomes" id="UP000545876">
    <property type="component" value="Unassembled WGS sequence"/>
</dbReference>
<keyword evidence="6" id="KW-0687">Ribonucleoprotein</keyword>
<dbReference type="Gene3D" id="4.10.830.10">
    <property type="entry name" value="30s Ribosomal Protein S14, Chain N"/>
    <property type="match status" value="1"/>
</dbReference>
<dbReference type="SUPFAM" id="SSF57716">
    <property type="entry name" value="Glucocorticoid receptor-like (DNA-binding domain)"/>
    <property type="match status" value="1"/>
</dbReference>
<keyword evidence="5 8" id="KW-0689">Ribosomal protein</keyword>
<dbReference type="Pfam" id="PF00253">
    <property type="entry name" value="Ribosomal_S14"/>
    <property type="match status" value="1"/>
</dbReference>